<dbReference type="Gene3D" id="2.40.110.10">
    <property type="entry name" value="Butyryl-CoA Dehydrogenase, subunit A, domain 2"/>
    <property type="match status" value="1"/>
</dbReference>
<proteinExistence type="inferred from homology"/>
<dbReference type="Pfam" id="PF02771">
    <property type="entry name" value="Acyl-CoA_dh_N"/>
    <property type="match status" value="1"/>
</dbReference>
<dbReference type="Pfam" id="PF00441">
    <property type="entry name" value="Acyl-CoA_dh_1"/>
    <property type="match status" value="1"/>
</dbReference>
<geneLocation type="plasmid" evidence="11">
    <name>pcba4604-01</name>
</geneLocation>
<accession>A0A2K9MJR2</accession>
<evidence type="ECO:0000256" key="2">
    <source>
        <dbReference type="ARBA" id="ARBA00009347"/>
    </source>
</evidence>
<dbReference type="Gene3D" id="1.10.540.10">
    <property type="entry name" value="Acyl-CoA dehydrogenase/oxidase, N-terminal domain"/>
    <property type="match status" value="1"/>
</dbReference>
<evidence type="ECO:0000256" key="3">
    <source>
        <dbReference type="ARBA" id="ARBA00022630"/>
    </source>
</evidence>
<evidence type="ECO:0000313" key="11">
    <source>
        <dbReference type="Proteomes" id="UP000234882"/>
    </source>
</evidence>
<comment type="cofactor">
    <cofactor evidence="1 6">
        <name>FAD</name>
        <dbReference type="ChEBI" id="CHEBI:57692"/>
    </cofactor>
</comment>
<evidence type="ECO:0000313" key="10">
    <source>
        <dbReference type="EMBL" id="AUM75858.1"/>
    </source>
</evidence>
<sequence>MDFTSTEEQTQLSETLGRWTDKEYGFERRRDIIGSLDGVSAQAWAGLSDLGLLALPVPEALDGFGASGADMFVVMQALGKALLVEPYMATVCGVEFLKHDEGRFADLLGGAAAGTVRLACAMGEEQSRFDRFDVATTVRTDGDQHVLNGRKTVVIHGAQADHLIVSARVTGDRRDHEGISLFVVPGNANGLSRTDYRTIDGMRAADVDLANVRVPDAARIGASGEAWPIIDAVSDYSCALICAEAVGIMQAVMETTLDYLKTRRQFDQPIGAFQSLQHRMADIFIEVEQARSMAMLAASVSKSEDAAKRRHAVSGAMIRVGQAARRVGEEAIQLHGGIGMTNEMKVAHYFKRLTTFGAVDGDVDYHVTRFTSQPGFCYPD</sequence>
<dbReference type="EMBL" id="CP025584">
    <property type="protein sequence ID" value="AUM75858.1"/>
    <property type="molecule type" value="Genomic_DNA"/>
</dbReference>
<comment type="similarity">
    <text evidence="2 6">Belongs to the acyl-CoA dehydrogenase family.</text>
</comment>
<dbReference type="GO" id="GO:0050660">
    <property type="term" value="F:flavin adenine dinucleotide binding"/>
    <property type="evidence" value="ECO:0007669"/>
    <property type="project" value="InterPro"/>
</dbReference>
<dbReference type="KEGG" id="paru:CYR75_15720"/>
<dbReference type="Pfam" id="PF02770">
    <property type="entry name" value="Acyl-CoA_dh_M"/>
    <property type="match status" value="1"/>
</dbReference>
<feature type="domain" description="Acyl-CoA dehydrogenase/oxidase C-terminal" evidence="7">
    <location>
        <begin position="239"/>
        <end position="365"/>
    </location>
</feature>
<keyword evidence="11" id="KW-1185">Reference proteome</keyword>
<dbReference type="GO" id="GO:0003995">
    <property type="term" value="F:acyl-CoA dehydrogenase activity"/>
    <property type="evidence" value="ECO:0007669"/>
    <property type="project" value="TreeGrafter"/>
</dbReference>
<dbReference type="AlphaFoldDB" id="A0A2K9MJR2"/>
<evidence type="ECO:0000256" key="4">
    <source>
        <dbReference type="ARBA" id="ARBA00022827"/>
    </source>
</evidence>
<dbReference type="Proteomes" id="UP000234882">
    <property type="component" value="Plasmid pCBA4604-01"/>
</dbReference>
<feature type="domain" description="Acyl-CoA oxidase/dehydrogenase middle" evidence="8">
    <location>
        <begin position="119"/>
        <end position="206"/>
    </location>
</feature>
<dbReference type="CDD" id="cd00567">
    <property type="entry name" value="ACAD"/>
    <property type="match status" value="1"/>
</dbReference>
<gene>
    <name evidence="10" type="ORF">CYR75_15720</name>
</gene>
<dbReference type="InterPro" id="IPR009075">
    <property type="entry name" value="AcylCo_DH/oxidase_C"/>
</dbReference>
<evidence type="ECO:0000259" key="7">
    <source>
        <dbReference type="Pfam" id="PF00441"/>
    </source>
</evidence>
<dbReference type="InterPro" id="IPR006091">
    <property type="entry name" value="Acyl-CoA_Oxase/DH_mid-dom"/>
</dbReference>
<organism evidence="10 11">
    <name type="scientific">Paracoccus jeotgali</name>
    <dbReference type="NCBI Taxonomy" id="2065379"/>
    <lineage>
        <taxon>Bacteria</taxon>
        <taxon>Pseudomonadati</taxon>
        <taxon>Pseudomonadota</taxon>
        <taxon>Alphaproteobacteria</taxon>
        <taxon>Rhodobacterales</taxon>
        <taxon>Paracoccaceae</taxon>
        <taxon>Paracoccus</taxon>
    </lineage>
</organism>
<protein>
    <submittedName>
        <fullName evidence="10">Pimeloyl-CoA dehydrogenase small subunit</fullName>
    </submittedName>
</protein>
<evidence type="ECO:0000256" key="1">
    <source>
        <dbReference type="ARBA" id="ARBA00001974"/>
    </source>
</evidence>
<keyword evidence="5 6" id="KW-0560">Oxidoreductase</keyword>
<evidence type="ECO:0000256" key="6">
    <source>
        <dbReference type="RuleBase" id="RU362125"/>
    </source>
</evidence>
<dbReference type="RefSeq" id="WP_101501194.1">
    <property type="nucleotide sequence ID" value="NZ_CP025584.1"/>
</dbReference>
<dbReference type="SUPFAM" id="SSF47203">
    <property type="entry name" value="Acyl-CoA dehydrogenase C-terminal domain-like"/>
    <property type="match status" value="1"/>
</dbReference>
<dbReference type="OrthoDB" id="7328575at2"/>
<dbReference type="PANTHER" id="PTHR43884:SF20">
    <property type="entry name" value="ACYL-COA DEHYDROGENASE FADE28"/>
    <property type="match status" value="1"/>
</dbReference>
<dbReference type="InterPro" id="IPR037069">
    <property type="entry name" value="AcylCoA_DH/ox_N_sf"/>
</dbReference>
<evidence type="ECO:0000259" key="8">
    <source>
        <dbReference type="Pfam" id="PF02770"/>
    </source>
</evidence>
<keyword evidence="10" id="KW-0614">Plasmid</keyword>
<dbReference type="InterPro" id="IPR036250">
    <property type="entry name" value="AcylCo_DH-like_C"/>
</dbReference>
<reference evidence="10 11" key="1">
    <citation type="submission" date="2017-12" db="EMBL/GenBank/DDBJ databases">
        <title>Genomic analysis of Paracoccus sp. CBA4604.</title>
        <authorList>
            <person name="Roh S.W."/>
            <person name="Kim J.Y."/>
            <person name="Kim J.S."/>
        </authorList>
    </citation>
    <scope>NUCLEOTIDE SEQUENCE [LARGE SCALE GENOMIC DNA]</scope>
    <source>
        <strain evidence="10 11">CBA4604</strain>
        <plasmid evidence="11">pcba4604-01</plasmid>
    </source>
</reference>
<evidence type="ECO:0000256" key="5">
    <source>
        <dbReference type="ARBA" id="ARBA00023002"/>
    </source>
</evidence>
<keyword evidence="3 6" id="KW-0285">Flavoprotein</keyword>
<dbReference type="InterPro" id="IPR046373">
    <property type="entry name" value="Acyl-CoA_Oxase/DH_mid-dom_sf"/>
</dbReference>
<dbReference type="Gene3D" id="1.20.140.10">
    <property type="entry name" value="Butyryl-CoA Dehydrogenase, subunit A, domain 3"/>
    <property type="match status" value="1"/>
</dbReference>
<dbReference type="SUPFAM" id="SSF56645">
    <property type="entry name" value="Acyl-CoA dehydrogenase NM domain-like"/>
    <property type="match status" value="1"/>
</dbReference>
<keyword evidence="4 6" id="KW-0274">FAD</keyword>
<name>A0A2K9MJR2_9RHOB</name>
<dbReference type="InterPro" id="IPR013786">
    <property type="entry name" value="AcylCoA_DH/ox_N"/>
</dbReference>
<dbReference type="PANTHER" id="PTHR43884">
    <property type="entry name" value="ACYL-COA DEHYDROGENASE"/>
    <property type="match status" value="1"/>
</dbReference>
<evidence type="ECO:0000259" key="9">
    <source>
        <dbReference type="Pfam" id="PF02771"/>
    </source>
</evidence>
<feature type="domain" description="Acyl-CoA dehydrogenase/oxidase N-terminal" evidence="9">
    <location>
        <begin position="6"/>
        <end position="82"/>
    </location>
</feature>
<dbReference type="InterPro" id="IPR009100">
    <property type="entry name" value="AcylCoA_DH/oxidase_NM_dom_sf"/>
</dbReference>